<feature type="transmembrane region" description="Helical" evidence="2">
    <location>
        <begin position="232"/>
        <end position="255"/>
    </location>
</feature>
<evidence type="ECO:0000313" key="4">
    <source>
        <dbReference type="Proteomes" id="UP001165283"/>
    </source>
</evidence>
<name>A0ABT1A8B1_9PSEU</name>
<accession>A0ABT1A8B1</accession>
<dbReference type="EMBL" id="JAGSOV010000063">
    <property type="protein sequence ID" value="MCO1659201.1"/>
    <property type="molecule type" value="Genomic_DNA"/>
</dbReference>
<comment type="caution">
    <text evidence="3">The sequence shown here is derived from an EMBL/GenBank/DDBJ whole genome shotgun (WGS) entry which is preliminary data.</text>
</comment>
<evidence type="ECO:0000256" key="2">
    <source>
        <dbReference type="SAM" id="Phobius"/>
    </source>
</evidence>
<organism evidence="3 4">
    <name type="scientific">Pseudonocardia humida</name>
    <dbReference type="NCBI Taxonomy" id="2800819"/>
    <lineage>
        <taxon>Bacteria</taxon>
        <taxon>Bacillati</taxon>
        <taxon>Actinomycetota</taxon>
        <taxon>Actinomycetes</taxon>
        <taxon>Pseudonocardiales</taxon>
        <taxon>Pseudonocardiaceae</taxon>
        <taxon>Pseudonocardia</taxon>
    </lineage>
</organism>
<evidence type="ECO:0000313" key="3">
    <source>
        <dbReference type="EMBL" id="MCO1659201.1"/>
    </source>
</evidence>
<gene>
    <name evidence="3" type="ORF">KDL28_29430</name>
</gene>
<feature type="transmembrane region" description="Helical" evidence="2">
    <location>
        <begin position="122"/>
        <end position="142"/>
    </location>
</feature>
<feature type="transmembrane region" description="Helical" evidence="2">
    <location>
        <begin position="201"/>
        <end position="220"/>
    </location>
</feature>
<evidence type="ECO:0000256" key="1">
    <source>
        <dbReference type="SAM" id="MobiDB-lite"/>
    </source>
</evidence>
<dbReference type="Proteomes" id="UP001165283">
    <property type="component" value="Unassembled WGS sequence"/>
</dbReference>
<feature type="region of interest" description="Disordered" evidence="1">
    <location>
        <begin position="74"/>
        <end position="113"/>
    </location>
</feature>
<keyword evidence="4" id="KW-1185">Reference proteome</keyword>
<feature type="compositionally biased region" description="Polar residues" evidence="1">
    <location>
        <begin position="95"/>
        <end position="107"/>
    </location>
</feature>
<reference evidence="3" key="1">
    <citation type="submission" date="2021-04" db="EMBL/GenBank/DDBJ databases">
        <title>Pseudonocardia sp. nov., isolated from sandy soil of mangrove forest.</title>
        <authorList>
            <person name="Zan Z."/>
            <person name="Huang R."/>
            <person name="Liu W."/>
        </authorList>
    </citation>
    <scope>NUCLEOTIDE SEQUENCE</scope>
    <source>
        <strain evidence="3">S2-4</strain>
    </source>
</reference>
<keyword evidence="2" id="KW-0472">Membrane</keyword>
<keyword evidence="2" id="KW-1133">Transmembrane helix</keyword>
<feature type="transmembrane region" description="Helical" evidence="2">
    <location>
        <begin position="162"/>
        <end position="181"/>
    </location>
</feature>
<protein>
    <submittedName>
        <fullName evidence="3">ABC transporter permease</fullName>
    </submittedName>
</protein>
<sequence>MTTPGTTTPDTRELTDLVREQAERMGYWPSGRQVIAEFRVGRPKANAVLAALRESGFDPSTGAATQATLALDVVPVRQDKPTPSGSSPVGGWSAEQISTPDRTSSETGHPAPMGRGSRLGSWPLVLIALGAFVSIWGGWVGLGELTGFGPIQLLPGIADQVVINSAITLPIGVEAYAAFALRTWLAPDIGLSSVARRFARWSAIGSLALGAAGQIAYHLMVAAGVSEAPWPITAFVSCLPVVVLGCAAALTHLIHRFDDTLGVQR</sequence>
<keyword evidence="2" id="KW-0812">Transmembrane</keyword>
<proteinExistence type="predicted"/>